<protein>
    <submittedName>
        <fullName evidence="2">Uncharacterized protein</fullName>
    </submittedName>
</protein>
<feature type="region of interest" description="Disordered" evidence="1">
    <location>
        <begin position="109"/>
        <end position="156"/>
    </location>
</feature>
<evidence type="ECO:0000313" key="2">
    <source>
        <dbReference type="EMBL" id="CAL8128988.1"/>
    </source>
</evidence>
<organism evidence="2 3">
    <name type="scientific">Orchesella dallaii</name>
    <dbReference type="NCBI Taxonomy" id="48710"/>
    <lineage>
        <taxon>Eukaryota</taxon>
        <taxon>Metazoa</taxon>
        <taxon>Ecdysozoa</taxon>
        <taxon>Arthropoda</taxon>
        <taxon>Hexapoda</taxon>
        <taxon>Collembola</taxon>
        <taxon>Entomobryomorpha</taxon>
        <taxon>Entomobryoidea</taxon>
        <taxon>Orchesellidae</taxon>
        <taxon>Orchesellinae</taxon>
        <taxon>Orchesella</taxon>
    </lineage>
</organism>
<dbReference type="EMBL" id="CAXLJM020000075">
    <property type="protein sequence ID" value="CAL8128988.1"/>
    <property type="molecule type" value="Genomic_DNA"/>
</dbReference>
<keyword evidence="3" id="KW-1185">Reference proteome</keyword>
<evidence type="ECO:0000313" key="3">
    <source>
        <dbReference type="Proteomes" id="UP001642540"/>
    </source>
</evidence>
<feature type="compositionally biased region" description="Polar residues" evidence="1">
    <location>
        <begin position="377"/>
        <end position="392"/>
    </location>
</feature>
<feature type="region of interest" description="Disordered" evidence="1">
    <location>
        <begin position="1"/>
        <end position="38"/>
    </location>
</feature>
<accession>A0ABP1RIZ9</accession>
<feature type="region of interest" description="Disordered" evidence="1">
    <location>
        <begin position="377"/>
        <end position="419"/>
    </location>
</feature>
<comment type="caution">
    <text evidence="2">The sequence shown here is derived from an EMBL/GenBank/DDBJ whole genome shotgun (WGS) entry which is preliminary data.</text>
</comment>
<dbReference type="Proteomes" id="UP001642540">
    <property type="component" value="Unassembled WGS sequence"/>
</dbReference>
<reference evidence="2 3" key="1">
    <citation type="submission" date="2024-08" db="EMBL/GenBank/DDBJ databases">
        <authorList>
            <person name="Cucini C."/>
            <person name="Frati F."/>
        </authorList>
    </citation>
    <scope>NUCLEOTIDE SEQUENCE [LARGE SCALE GENOMIC DNA]</scope>
</reference>
<feature type="compositionally biased region" description="Polar residues" evidence="1">
    <location>
        <begin position="120"/>
        <end position="138"/>
    </location>
</feature>
<name>A0ABP1RIZ9_9HEXA</name>
<sequence length="509" mass="53837">MAPNNRFEGPTYASEISMSDTNDSNDDNDSNVSNMSAPRFLGSALNDLSLNQGDTTTPPVFLDNAPIFQNVVSVSGTPVYFPTPGSMQVQRPIATTSTGSSMPSVSTFNSAGWGRVGPTAPTSTGSGMPRVSTFNSGGWDSVGPTVPTSTGSGMPSASTFNSTGWGRAIPIAPTLIRFGAPSASTFNSTGFRMVSPSGLPSTGYAMPSPSTPNSFGYRLPTPSTGGLFPEPVTTTYCILCPSKVVYPANEEEPKSKTSRRAGWVYHLTLLMNRMKVATMPDPDYCTPANFPLCTPCETKLQRLVDLANSQDRLMEQWTSLKRQSDEVVAILKERAGLLNLVKQGKIILPFGRVTPMGYTEFTDMVAEGVINQAASNNSTQHNTAAQQPSNVTHFRENQPGPSFFNGGTSTTNHGEMGGAPVHQATATAIVNPYLSTATLPVNVEQGAAAAPAPLQNNRPSQADGATGEGINEGINPEREESTTSGAGAEETGSQGILIELLRNMQNQRF</sequence>
<feature type="compositionally biased region" description="Polar residues" evidence="1">
    <location>
        <begin position="146"/>
        <end position="156"/>
    </location>
</feature>
<gene>
    <name evidence="2" type="ORF">ODALV1_LOCUS22747</name>
</gene>
<proteinExistence type="predicted"/>
<evidence type="ECO:0000256" key="1">
    <source>
        <dbReference type="SAM" id="MobiDB-lite"/>
    </source>
</evidence>
<feature type="region of interest" description="Disordered" evidence="1">
    <location>
        <begin position="450"/>
        <end position="495"/>
    </location>
</feature>